<name>A0AA96WX57_LEPBY</name>
<evidence type="ECO:0000313" key="1">
    <source>
        <dbReference type="EMBL" id="WNZ45839.1"/>
    </source>
</evidence>
<reference evidence="1" key="2">
    <citation type="submission" date="2023-07" db="EMBL/GenBank/DDBJ databases">
        <authorList>
            <person name="Bai X.-H."/>
            <person name="Wang H.-H."/>
            <person name="Wang J."/>
            <person name="Ma M.-Y."/>
            <person name="Hu H.-H."/>
            <person name="Song Z.-L."/>
            <person name="Ma H.-G."/>
            <person name="Fan Y."/>
            <person name="Du C.-Y."/>
            <person name="Xu J.-C."/>
        </authorList>
    </citation>
    <scope>NUCLEOTIDE SEQUENCE</scope>
    <source>
        <strain evidence="1">CZ1</strain>
    </source>
</reference>
<dbReference type="AlphaFoldDB" id="A0AA96WX57"/>
<dbReference type="GO" id="GO:0001558">
    <property type="term" value="P:regulation of cell growth"/>
    <property type="evidence" value="ECO:0007669"/>
    <property type="project" value="InterPro"/>
</dbReference>
<dbReference type="GO" id="GO:0003700">
    <property type="term" value="F:DNA-binding transcription factor activity"/>
    <property type="evidence" value="ECO:0007669"/>
    <property type="project" value="InterPro"/>
</dbReference>
<reference evidence="1" key="1">
    <citation type="journal article" date="2023" name="Plants (Basel)">
        <title>Genomic Analysis of Leptolyngbya boryana CZ1 Reveals Efficient Carbon Fixation Modules.</title>
        <authorList>
            <person name="Bai X."/>
            <person name="Wang H."/>
            <person name="Cheng W."/>
            <person name="Wang J."/>
            <person name="Ma M."/>
            <person name="Hu H."/>
            <person name="Song Z."/>
            <person name="Ma H."/>
            <person name="Fan Y."/>
            <person name="Du C."/>
            <person name="Xu J."/>
        </authorList>
    </citation>
    <scope>NUCLEOTIDE SEQUENCE</scope>
    <source>
        <strain evidence="1">CZ1</strain>
    </source>
</reference>
<sequence length="63" mass="7286">MTYYSDRTEEDGPVLKQFLEFLSEDMQKNPQRIQAVSSELIDRIRALTNGIDVDLDVLLPDNE</sequence>
<organism evidence="1">
    <name type="scientific">Leptolyngbya boryana CZ1</name>
    <dbReference type="NCBI Taxonomy" id="3060204"/>
    <lineage>
        <taxon>Bacteria</taxon>
        <taxon>Bacillati</taxon>
        <taxon>Cyanobacteriota</taxon>
        <taxon>Cyanophyceae</taxon>
        <taxon>Leptolyngbyales</taxon>
        <taxon>Leptolyngbyaceae</taxon>
        <taxon>Leptolyngbya group</taxon>
        <taxon>Leptolyngbya</taxon>
    </lineage>
</organism>
<dbReference type="GO" id="GO:0097351">
    <property type="term" value="F:toxin sequestering activity"/>
    <property type="evidence" value="ECO:0007669"/>
    <property type="project" value="InterPro"/>
</dbReference>
<dbReference type="InterPro" id="IPR031848">
    <property type="entry name" value="PrlF_antitoxin"/>
</dbReference>
<accession>A0AA96WX57</accession>
<proteinExistence type="predicted"/>
<protein>
    <submittedName>
        <fullName evidence="1">Type II toxin-antitoxin system PrlF family antitoxin</fullName>
    </submittedName>
</protein>
<dbReference type="Pfam" id="PF15937">
    <property type="entry name" value="PrlF_antitoxin"/>
    <property type="match status" value="1"/>
</dbReference>
<gene>
    <name evidence="1" type="ORF">Q2T42_29035</name>
</gene>
<dbReference type="RefSeq" id="WP_190649047.1">
    <property type="nucleotide sequence ID" value="NZ_CP130144.1"/>
</dbReference>
<dbReference type="EMBL" id="CP130144">
    <property type="protein sequence ID" value="WNZ45839.1"/>
    <property type="molecule type" value="Genomic_DNA"/>
</dbReference>